<evidence type="ECO:0000256" key="2">
    <source>
        <dbReference type="PROSITE-ProRule" id="PRU10141"/>
    </source>
</evidence>
<dbReference type="InterPro" id="IPR011009">
    <property type="entry name" value="Kinase-like_dom_sf"/>
</dbReference>
<proteinExistence type="predicted"/>
<dbReference type="PANTHER" id="PTHR47976">
    <property type="entry name" value="G-TYPE LECTIN S-RECEPTOR-LIKE SERINE/THREONINE-PROTEIN KINASE SD2-5"/>
    <property type="match status" value="1"/>
</dbReference>
<dbReference type="EMBL" id="RXIC02000020">
    <property type="protein sequence ID" value="KAB1223462.1"/>
    <property type="molecule type" value="Genomic_DNA"/>
</dbReference>
<dbReference type="Proteomes" id="UP000516437">
    <property type="component" value="Chromosome 2"/>
</dbReference>
<dbReference type="PROSITE" id="PS00107">
    <property type="entry name" value="PROTEIN_KINASE_ATP"/>
    <property type="match status" value="1"/>
</dbReference>
<name>A0A6A1WDT8_9ROSI</name>
<gene>
    <name evidence="4" type="ORF">CJ030_MR2G012459</name>
</gene>
<keyword evidence="5" id="KW-1185">Reference proteome</keyword>
<dbReference type="InterPro" id="IPR003609">
    <property type="entry name" value="Pan_app"/>
</dbReference>
<keyword evidence="2" id="KW-0547">Nucleotide-binding</keyword>
<evidence type="ECO:0000313" key="5">
    <source>
        <dbReference type="Proteomes" id="UP000516437"/>
    </source>
</evidence>
<dbReference type="PANTHER" id="PTHR47976:SF7">
    <property type="entry name" value="RECEPTOR-LIKE SERINE_THREONINE-PROTEIN KINASE"/>
    <property type="match status" value="1"/>
</dbReference>
<dbReference type="Pfam" id="PF08276">
    <property type="entry name" value="PAN_2"/>
    <property type="match status" value="1"/>
</dbReference>
<dbReference type="Gene3D" id="3.30.200.20">
    <property type="entry name" value="Phosphorylase Kinase, domain 1"/>
    <property type="match status" value="1"/>
</dbReference>
<protein>
    <recommendedName>
        <fullName evidence="3">Apple domain-containing protein</fullName>
    </recommendedName>
</protein>
<comment type="caution">
    <text evidence="4">The sequence shown here is derived from an EMBL/GenBank/DDBJ whole genome shotgun (WGS) entry which is preliminary data.</text>
</comment>
<dbReference type="SUPFAM" id="SSF56112">
    <property type="entry name" value="Protein kinase-like (PK-like)"/>
    <property type="match status" value="1"/>
</dbReference>
<organism evidence="4 5">
    <name type="scientific">Morella rubra</name>
    <name type="common">Chinese bayberry</name>
    <dbReference type="NCBI Taxonomy" id="262757"/>
    <lineage>
        <taxon>Eukaryota</taxon>
        <taxon>Viridiplantae</taxon>
        <taxon>Streptophyta</taxon>
        <taxon>Embryophyta</taxon>
        <taxon>Tracheophyta</taxon>
        <taxon>Spermatophyta</taxon>
        <taxon>Magnoliopsida</taxon>
        <taxon>eudicotyledons</taxon>
        <taxon>Gunneridae</taxon>
        <taxon>Pentapetalae</taxon>
        <taxon>rosids</taxon>
        <taxon>fabids</taxon>
        <taxon>Fagales</taxon>
        <taxon>Myricaceae</taxon>
        <taxon>Morella</taxon>
    </lineage>
</organism>
<reference evidence="4 5" key="1">
    <citation type="journal article" date="2019" name="Plant Biotechnol. J.">
        <title>The red bayberry genome and genetic basis of sex determination.</title>
        <authorList>
            <person name="Jia H.M."/>
            <person name="Jia H.J."/>
            <person name="Cai Q.L."/>
            <person name="Wang Y."/>
            <person name="Zhao H.B."/>
            <person name="Yang W.F."/>
            <person name="Wang G.Y."/>
            <person name="Li Y.H."/>
            <person name="Zhan D.L."/>
            <person name="Shen Y.T."/>
            <person name="Niu Q.F."/>
            <person name="Chang L."/>
            <person name="Qiu J."/>
            <person name="Zhao L."/>
            <person name="Xie H.B."/>
            <person name="Fu W.Y."/>
            <person name="Jin J."/>
            <person name="Li X.W."/>
            <person name="Jiao Y."/>
            <person name="Zhou C.C."/>
            <person name="Tu T."/>
            <person name="Chai C.Y."/>
            <person name="Gao J.L."/>
            <person name="Fan L.J."/>
            <person name="van de Weg E."/>
            <person name="Wang J.Y."/>
            <person name="Gao Z.S."/>
        </authorList>
    </citation>
    <scope>NUCLEOTIDE SEQUENCE [LARGE SCALE GENOMIC DNA]</scope>
    <source>
        <tissue evidence="4">Leaves</tissue>
    </source>
</reference>
<keyword evidence="2" id="KW-0067">ATP-binding</keyword>
<dbReference type="OrthoDB" id="5857966at2759"/>
<sequence length="142" mass="15872">MSSGFAMVHPGNWTQAVIGTSPHKVAKATIQEDCQQACLEDCNCEAALFIGSTCRKQRLPLRYGRRKLDDSSIAFIKNHFWYRKLSCNGHVELGEDFAPRSFMYSELEQMTGGFKEELGRGSFGTVYKGEILNGRKVVAVKS</sequence>
<evidence type="ECO:0000313" key="4">
    <source>
        <dbReference type="EMBL" id="KAB1223462.1"/>
    </source>
</evidence>
<accession>A0A6A1WDT8</accession>
<keyword evidence="1" id="KW-0732">Signal</keyword>
<evidence type="ECO:0000256" key="1">
    <source>
        <dbReference type="ARBA" id="ARBA00022729"/>
    </source>
</evidence>
<dbReference type="InterPro" id="IPR051343">
    <property type="entry name" value="G-type_lectin_kinases/EP1-like"/>
</dbReference>
<feature type="domain" description="Apple" evidence="3">
    <location>
        <begin position="21"/>
        <end position="47"/>
    </location>
</feature>
<dbReference type="InterPro" id="IPR017441">
    <property type="entry name" value="Protein_kinase_ATP_BS"/>
</dbReference>
<evidence type="ECO:0000259" key="3">
    <source>
        <dbReference type="Pfam" id="PF08276"/>
    </source>
</evidence>
<feature type="binding site" evidence="2">
    <location>
        <position position="141"/>
    </location>
    <ligand>
        <name>ATP</name>
        <dbReference type="ChEBI" id="CHEBI:30616"/>
    </ligand>
</feature>
<dbReference type="AlphaFoldDB" id="A0A6A1WDT8"/>
<dbReference type="GO" id="GO:0005524">
    <property type="term" value="F:ATP binding"/>
    <property type="evidence" value="ECO:0007669"/>
    <property type="project" value="UniProtKB-UniRule"/>
</dbReference>